<feature type="non-terminal residue" evidence="1">
    <location>
        <position position="1"/>
    </location>
</feature>
<gene>
    <name evidence="1" type="ORF">IE53DRAFT_361838</name>
</gene>
<organism evidence="1 2">
    <name type="scientific">Violaceomyces palustris</name>
    <dbReference type="NCBI Taxonomy" id="1673888"/>
    <lineage>
        <taxon>Eukaryota</taxon>
        <taxon>Fungi</taxon>
        <taxon>Dikarya</taxon>
        <taxon>Basidiomycota</taxon>
        <taxon>Ustilaginomycotina</taxon>
        <taxon>Ustilaginomycetes</taxon>
        <taxon>Violaceomycetales</taxon>
        <taxon>Violaceomycetaceae</taxon>
        <taxon>Violaceomyces</taxon>
    </lineage>
</organism>
<dbReference type="EMBL" id="KZ819871">
    <property type="protein sequence ID" value="PWN51089.1"/>
    <property type="molecule type" value="Genomic_DNA"/>
</dbReference>
<sequence length="145" mass="15995">RRGLILNIGSFAGQATTPLLATYAGTKSFLAAWSQAMGEELKRSNVQVQLLNTYFVVSALSKIRKPSAMIPTPKQYVAKALSSIGNPGGAIGRPYTSTPWPLHALVDWAIAFIFPRGWLLGFTHKQQLEIRKRAIRKSQKVNKSE</sequence>
<dbReference type="Proteomes" id="UP000245626">
    <property type="component" value="Unassembled WGS sequence"/>
</dbReference>
<evidence type="ECO:0000313" key="1">
    <source>
        <dbReference type="EMBL" id="PWN51089.1"/>
    </source>
</evidence>
<accession>A0ACD0NZ40</accession>
<protein>
    <submittedName>
        <fullName evidence="1">Uncharacterized protein</fullName>
    </submittedName>
</protein>
<name>A0ACD0NZ40_9BASI</name>
<proteinExistence type="predicted"/>
<evidence type="ECO:0000313" key="2">
    <source>
        <dbReference type="Proteomes" id="UP000245626"/>
    </source>
</evidence>
<keyword evidence="2" id="KW-1185">Reference proteome</keyword>
<reference evidence="1 2" key="1">
    <citation type="journal article" date="2018" name="Mol. Biol. Evol.">
        <title>Broad Genomic Sampling Reveals a Smut Pathogenic Ancestry of the Fungal Clade Ustilaginomycotina.</title>
        <authorList>
            <person name="Kijpornyongpan T."/>
            <person name="Mondo S.J."/>
            <person name="Barry K."/>
            <person name="Sandor L."/>
            <person name="Lee J."/>
            <person name="Lipzen A."/>
            <person name="Pangilinan J."/>
            <person name="LaButti K."/>
            <person name="Hainaut M."/>
            <person name="Henrissat B."/>
            <person name="Grigoriev I.V."/>
            <person name="Spatafora J.W."/>
            <person name="Aime M.C."/>
        </authorList>
    </citation>
    <scope>NUCLEOTIDE SEQUENCE [LARGE SCALE GENOMIC DNA]</scope>
    <source>
        <strain evidence="1 2">SA 807</strain>
    </source>
</reference>